<keyword evidence="3" id="KW-1185">Reference proteome</keyword>
<gene>
    <name evidence="2" type="ORF">OJF2_18580</name>
</gene>
<dbReference type="SUPFAM" id="SSF52317">
    <property type="entry name" value="Class I glutamine amidotransferase-like"/>
    <property type="match status" value="1"/>
</dbReference>
<accession>A0A5B9VZG9</accession>
<evidence type="ECO:0000313" key="3">
    <source>
        <dbReference type="Proteomes" id="UP000324233"/>
    </source>
</evidence>
<feature type="domain" description="ThuA-like" evidence="1">
    <location>
        <begin position="36"/>
        <end position="252"/>
    </location>
</feature>
<organism evidence="2 3">
    <name type="scientific">Aquisphaera giovannonii</name>
    <dbReference type="NCBI Taxonomy" id="406548"/>
    <lineage>
        <taxon>Bacteria</taxon>
        <taxon>Pseudomonadati</taxon>
        <taxon>Planctomycetota</taxon>
        <taxon>Planctomycetia</taxon>
        <taxon>Isosphaerales</taxon>
        <taxon>Isosphaeraceae</taxon>
        <taxon>Aquisphaera</taxon>
    </lineage>
</organism>
<dbReference type="PANTHER" id="PTHR40469">
    <property type="entry name" value="SECRETED GLYCOSYL HYDROLASE"/>
    <property type="match status" value="1"/>
</dbReference>
<reference evidence="2 3" key="1">
    <citation type="submission" date="2019-08" db="EMBL/GenBank/DDBJ databases">
        <title>Deep-cultivation of Planctomycetes and their phenomic and genomic characterization uncovers novel biology.</title>
        <authorList>
            <person name="Wiegand S."/>
            <person name="Jogler M."/>
            <person name="Boedeker C."/>
            <person name="Pinto D."/>
            <person name="Vollmers J."/>
            <person name="Rivas-Marin E."/>
            <person name="Kohn T."/>
            <person name="Peeters S.H."/>
            <person name="Heuer A."/>
            <person name="Rast P."/>
            <person name="Oberbeckmann S."/>
            <person name="Bunk B."/>
            <person name="Jeske O."/>
            <person name="Meyerdierks A."/>
            <person name="Storesund J.E."/>
            <person name="Kallscheuer N."/>
            <person name="Luecker S."/>
            <person name="Lage O.M."/>
            <person name="Pohl T."/>
            <person name="Merkel B.J."/>
            <person name="Hornburger P."/>
            <person name="Mueller R.-W."/>
            <person name="Bruemmer F."/>
            <person name="Labrenz M."/>
            <person name="Spormann A.M."/>
            <person name="Op den Camp H."/>
            <person name="Overmann J."/>
            <person name="Amann R."/>
            <person name="Jetten M.S.M."/>
            <person name="Mascher T."/>
            <person name="Medema M.H."/>
            <person name="Devos D.P."/>
            <person name="Kaster A.-K."/>
            <person name="Ovreas L."/>
            <person name="Rohde M."/>
            <person name="Galperin M.Y."/>
            <person name="Jogler C."/>
        </authorList>
    </citation>
    <scope>NUCLEOTIDE SEQUENCE [LARGE SCALE GENOMIC DNA]</scope>
    <source>
        <strain evidence="2 3">OJF2</strain>
    </source>
</reference>
<dbReference type="RefSeq" id="WP_148593173.1">
    <property type="nucleotide sequence ID" value="NZ_CP042997.1"/>
</dbReference>
<evidence type="ECO:0000313" key="2">
    <source>
        <dbReference type="EMBL" id="QEH33357.1"/>
    </source>
</evidence>
<dbReference type="Gene3D" id="3.40.50.880">
    <property type="match status" value="1"/>
</dbReference>
<protein>
    <submittedName>
        <fullName evidence="2">Trehalose utilization</fullName>
    </submittedName>
</protein>
<dbReference type="KEGG" id="agv:OJF2_18580"/>
<dbReference type="AlphaFoldDB" id="A0A5B9VZG9"/>
<dbReference type="OrthoDB" id="7171409at2"/>
<proteinExistence type="predicted"/>
<name>A0A5B9VZG9_9BACT</name>
<dbReference type="EMBL" id="CP042997">
    <property type="protein sequence ID" value="QEH33357.1"/>
    <property type="molecule type" value="Genomic_DNA"/>
</dbReference>
<dbReference type="InterPro" id="IPR029062">
    <property type="entry name" value="Class_I_gatase-like"/>
</dbReference>
<dbReference type="InterPro" id="IPR029010">
    <property type="entry name" value="ThuA-like"/>
</dbReference>
<evidence type="ECO:0000259" key="1">
    <source>
        <dbReference type="Pfam" id="PF06283"/>
    </source>
</evidence>
<dbReference type="Pfam" id="PF06283">
    <property type="entry name" value="ThuA"/>
    <property type="match status" value="1"/>
</dbReference>
<dbReference type="Proteomes" id="UP000324233">
    <property type="component" value="Chromosome"/>
</dbReference>
<sequence>MRTRIAFACLYMSMAVISGPMSPARAQKEAPGGAKVYLLTGGKRQHHGYRDQAFYLAEQLENTGRYEVTMGEDAAILETPAIRKYDLIIANADRRDPEFKYSRAQQEALLDFVRSGRGYVSIHGADNAAADWLPEWKAMLGGVFSHFGLPDGRTKKGEYQVKIADRSSPITAGLDDFRVKDELYYHMQMAKDVKPLATVEYQGETWPIAWTNVYGSGRVFHLVFGHRDFGPGKDDPIRNPSLGRLVLQGVDWVAAGKEPAAAANEARRP</sequence>
<dbReference type="PANTHER" id="PTHR40469:SF2">
    <property type="entry name" value="GALACTOSE-BINDING DOMAIN-LIKE SUPERFAMILY PROTEIN"/>
    <property type="match status" value="1"/>
</dbReference>